<dbReference type="InterPro" id="IPR002104">
    <property type="entry name" value="Integrase_catalytic"/>
</dbReference>
<dbReference type="OrthoDB" id="892893at2"/>
<dbReference type="GO" id="GO:0015074">
    <property type="term" value="P:DNA integration"/>
    <property type="evidence" value="ECO:0007669"/>
    <property type="project" value="InterPro"/>
</dbReference>
<dbReference type="InterPro" id="IPR011010">
    <property type="entry name" value="DNA_brk_join_enz"/>
</dbReference>
<evidence type="ECO:0000256" key="1">
    <source>
        <dbReference type="ARBA" id="ARBA00008857"/>
    </source>
</evidence>
<dbReference type="EMBL" id="CP015402">
    <property type="protein sequence ID" value="ANU63064.1"/>
    <property type="molecule type" value="Genomic_DNA"/>
</dbReference>
<dbReference type="KEGG" id="pary:A4V02_04590"/>
<keyword evidence="3" id="KW-0233">DNA recombination</keyword>
<organism evidence="5 6">
    <name type="scientific">Muribaculum intestinale</name>
    <dbReference type="NCBI Taxonomy" id="1796646"/>
    <lineage>
        <taxon>Bacteria</taxon>
        <taxon>Pseudomonadati</taxon>
        <taxon>Bacteroidota</taxon>
        <taxon>Bacteroidia</taxon>
        <taxon>Bacteroidales</taxon>
        <taxon>Muribaculaceae</taxon>
        <taxon>Muribaculum</taxon>
    </lineage>
</organism>
<evidence type="ECO:0000259" key="4">
    <source>
        <dbReference type="PROSITE" id="PS51898"/>
    </source>
</evidence>
<feature type="domain" description="Tyr recombinase" evidence="4">
    <location>
        <begin position="253"/>
        <end position="446"/>
    </location>
</feature>
<protein>
    <recommendedName>
        <fullName evidence="4">Tyr recombinase domain-containing protein</fullName>
    </recommendedName>
</protein>
<dbReference type="CDD" id="cd01185">
    <property type="entry name" value="INTN1_C_like"/>
    <property type="match status" value="1"/>
</dbReference>
<dbReference type="InterPro" id="IPR050090">
    <property type="entry name" value="Tyrosine_recombinase_XerCD"/>
</dbReference>
<accession>A0A1Z2XKB1</accession>
<dbReference type="Proteomes" id="UP000186351">
    <property type="component" value="Chromosome"/>
</dbReference>
<reference evidence="6" key="1">
    <citation type="submission" date="2016-04" db="EMBL/GenBank/DDBJ databases">
        <title>Complete Genome Sequences of Twelve Strains of a Stable Defined Moderately Diverse Mouse Microbiota 2 (sDMDMm2).</title>
        <authorList>
            <person name="Uchimura Y."/>
            <person name="Wyss M."/>
            <person name="Brugiroux S."/>
            <person name="Limenitakis J.P."/>
            <person name="Stecher B."/>
            <person name="McCoy K.D."/>
            <person name="Macpherson A.J."/>
        </authorList>
    </citation>
    <scope>NUCLEOTIDE SEQUENCE [LARGE SCALE GENOMIC DNA]</scope>
    <source>
        <strain evidence="6">YL27</strain>
    </source>
</reference>
<dbReference type="InterPro" id="IPR013762">
    <property type="entry name" value="Integrase-like_cat_sf"/>
</dbReference>
<proteinExistence type="inferred from homology"/>
<dbReference type="GeneID" id="65536125"/>
<comment type="similarity">
    <text evidence="1">Belongs to the 'phage' integrase family.</text>
</comment>
<dbReference type="PANTHER" id="PTHR30349">
    <property type="entry name" value="PHAGE INTEGRASE-RELATED"/>
    <property type="match status" value="1"/>
</dbReference>
<sequence>MATITRSLSSKVNGNGESEIMLRLSVSRDLRLRLKSGIFVDPSRFRDGKFIMPRADRKTLANLQTISDNLVSLESRLVSLCVNTPQNLLSKEFFEDAIMRHNHPELFETAPVSMSFFDTFNEYLVTTQDGTKLSSHYRVLARLLERYEKYKRKSTRQNFALKLEEFTGEVVDAFKQFVIDEPKIYERFPSIYKDVSEVVKTKRKPRKPEQRGHNAVIAIMKRLRAFFNWCVKRGYITRTPFASCTSIGAEKYGTPYYISIEERDTIADHDFSDKPALAVQRDIFIFQCLIGCRVSDLIEMTPESIIDGAVEYMPNKTKGERPEVVRVPLNKRAMALVEKYEGVDKKGRLFPFISTQKYNDAIKSIFTACGITRIVTVLNPKTGEEERRPINEIASSHMARRTFVGNLYKKVKDPSLVGVLSGHKEGSKAFARYREIDEDIKKELVGLLD</sequence>
<evidence type="ECO:0000313" key="5">
    <source>
        <dbReference type="EMBL" id="ANU63064.1"/>
    </source>
</evidence>
<dbReference type="GO" id="GO:0006310">
    <property type="term" value="P:DNA recombination"/>
    <property type="evidence" value="ECO:0007669"/>
    <property type="project" value="UniProtKB-KW"/>
</dbReference>
<dbReference type="GO" id="GO:0003677">
    <property type="term" value="F:DNA binding"/>
    <property type="evidence" value="ECO:0007669"/>
    <property type="project" value="UniProtKB-KW"/>
</dbReference>
<keyword evidence="2" id="KW-0238">DNA-binding</keyword>
<dbReference type="SUPFAM" id="SSF56349">
    <property type="entry name" value="DNA breaking-rejoining enzymes"/>
    <property type="match status" value="1"/>
</dbReference>
<dbReference type="Gene3D" id="1.10.443.10">
    <property type="entry name" value="Intergrase catalytic core"/>
    <property type="match status" value="1"/>
</dbReference>
<dbReference type="InterPro" id="IPR010998">
    <property type="entry name" value="Integrase_recombinase_N"/>
</dbReference>
<name>A0A1B1S8E5_9BACT</name>
<dbReference type="RefSeq" id="WP_068960423.1">
    <property type="nucleotide sequence ID" value="NZ_CAJTCT010000030.1"/>
</dbReference>
<keyword evidence="6" id="KW-1185">Reference proteome</keyword>
<evidence type="ECO:0000256" key="2">
    <source>
        <dbReference type="ARBA" id="ARBA00023125"/>
    </source>
</evidence>
<dbReference type="Pfam" id="PF00589">
    <property type="entry name" value="Phage_integrase"/>
    <property type="match status" value="1"/>
</dbReference>
<dbReference type="PROSITE" id="PS51898">
    <property type="entry name" value="TYR_RECOMBINASE"/>
    <property type="match status" value="1"/>
</dbReference>
<evidence type="ECO:0000256" key="3">
    <source>
        <dbReference type="ARBA" id="ARBA00023172"/>
    </source>
</evidence>
<dbReference type="AlphaFoldDB" id="A0A1B1S8E5"/>
<dbReference type="Gene3D" id="1.10.150.130">
    <property type="match status" value="1"/>
</dbReference>
<dbReference type="PANTHER" id="PTHR30349:SF64">
    <property type="entry name" value="PROPHAGE INTEGRASE INTD-RELATED"/>
    <property type="match status" value="1"/>
</dbReference>
<accession>A0A1B1S8E5</accession>
<evidence type="ECO:0000313" key="6">
    <source>
        <dbReference type="Proteomes" id="UP000186351"/>
    </source>
</evidence>
<dbReference type="STRING" id="1796646.A4V02_04590"/>
<gene>
    <name evidence="5" type="ORF">A4V02_04590</name>
</gene>